<protein>
    <submittedName>
        <fullName evidence="3">DUF2079 domain-containing protein</fullName>
    </submittedName>
</protein>
<dbReference type="RefSeq" id="WP_121836242.1">
    <property type="nucleotide sequence ID" value="NZ_RCVM01000023.1"/>
</dbReference>
<feature type="transmembrane region" description="Helical" evidence="2">
    <location>
        <begin position="294"/>
        <end position="317"/>
    </location>
</feature>
<feature type="transmembrane region" description="Helical" evidence="2">
    <location>
        <begin position="329"/>
        <end position="347"/>
    </location>
</feature>
<keyword evidence="4" id="KW-1185">Reference proteome</keyword>
<dbReference type="Proteomes" id="UP000279194">
    <property type="component" value="Unassembled WGS sequence"/>
</dbReference>
<feature type="transmembrane region" description="Helical" evidence="2">
    <location>
        <begin position="221"/>
        <end position="237"/>
    </location>
</feature>
<dbReference type="AlphaFoldDB" id="A0A3L9DJH2"/>
<feature type="transmembrane region" description="Helical" evidence="2">
    <location>
        <begin position="249"/>
        <end position="267"/>
    </location>
</feature>
<feature type="transmembrane region" description="Helical" evidence="2">
    <location>
        <begin position="178"/>
        <end position="195"/>
    </location>
</feature>
<evidence type="ECO:0000256" key="2">
    <source>
        <dbReference type="SAM" id="Phobius"/>
    </source>
</evidence>
<feature type="transmembrane region" description="Helical" evidence="2">
    <location>
        <begin position="96"/>
        <end position="116"/>
    </location>
</feature>
<gene>
    <name evidence="3" type="ORF">EAF07_09080</name>
</gene>
<evidence type="ECO:0000313" key="4">
    <source>
        <dbReference type="Proteomes" id="UP000279194"/>
    </source>
</evidence>
<feature type="transmembrane region" description="Helical" evidence="2">
    <location>
        <begin position="353"/>
        <end position="374"/>
    </location>
</feature>
<evidence type="ECO:0000313" key="3">
    <source>
        <dbReference type="EMBL" id="RLY01716.1"/>
    </source>
</evidence>
<feature type="transmembrane region" description="Helical" evidence="2">
    <location>
        <begin position="123"/>
        <end position="146"/>
    </location>
</feature>
<dbReference type="EMBL" id="RCVM01000023">
    <property type="protein sequence ID" value="RLY01716.1"/>
    <property type="molecule type" value="Genomic_DNA"/>
</dbReference>
<feature type="region of interest" description="Disordered" evidence="1">
    <location>
        <begin position="1"/>
        <end position="20"/>
    </location>
</feature>
<feature type="transmembrane region" description="Helical" evidence="2">
    <location>
        <begin position="54"/>
        <end position="76"/>
    </location>
</feature>
<organism evidence="3 4">
    <name type="scientific">Streptococcus hillyeri</name>
    <dbReference type="NCBI Taxonomy" id="2282420"/>
    <lineage>
        <taxon>Bacteria</taxon>
        <taxon>Bacillati</taxon>
        <taxon>Bacillota</taxon>
        <taxon>Bacilli</taxon>
        <taxon>Lactobacillales</taxon>
        <taxon>Streptococcaceae</taxon>
        <taxon>Streptococcus</taxon>
    </lineage>
</organism>
<keyword evidence="2" id="KW-0472">Membrane</keyword>
<comment type="caution">
    <text evidence="3">The sequence shown here is derived from an EMBL/GenBank/DDBJ whole genome shotgun (WGS) entry which is preliminary data.</text>
</comment>
<evidence type="ECO:0000256" key="1">
    <source>
        <dbReference type="SAM" id="MobiDB-lite"/>
    </source>
</evidence>
<accession>A0A3L9DJH2</accession>
<proteinExistence type="predicted"/>
<dbReference type="OrthoDB" id="2243499at2"/>
<feature type="transmembrane region" description="Helical" evidence="2">
    <location>
        <begin position="394"/>
        <end position="419"/>
    </location>
</feature>
<name>A0A3L9DJH2_9STRE</name>
<feature type="transmembrane region" description="Helical" evidence="2">
    <location>
        <begin position="152"/>
        <end position="171"/>
    </location>
</feature>
<reference evidence="3 4" key="1">
    <citation type="submission" date="2018-10" db="EMBL/GenBank/DDBJ databases">
        <title>Streptococcus hillyeri sp. nov., isolated from equine tracheal sample.</title>
        <authorList>
            <person name="Macfadyen A.C."/>
            <person name="Waller A."/>
            <person name="Paterson G.K."/>
        </authorList>
    </citation>
    <scope>NUCLEOTIDE SEQUENCE [LARGE SCALE GENOMIC DNA]</scope>
    <source>
        <strain evidence="3 4">28462</strain>
    </source>
</reference>
<sequence>MNDTKEMQITQRGTYSRRHREDREIYESLEDSQYLQETEPKAPRHFHLGFTQHFQLLLLSVIVTALTVVLPYMTSLATDYQQFNLYAGLMMVKNQLPYSDLFTTGGFLFYAVIGLSQAWGSQLYLLGIQLLALYVSGVTLSKIILFYTDSHAASMTGGIAFYLANIVLGFGGLYPMQWAAPFVLMGLWFLIRYFAGMTKDEGFILYGLNAALALFFEPKTLLFWLIAFVLLSGYNLSQKRLARGFYQNLAIFFGLILIIYTVGYFIFTLELTVPYLRQVLIYNFTHLAWGDGSLWQTVLLQVGLAFLSGLLLGGVVFFEHIRKVKTDQLSRVLLFLSLLVYVVWAVLSKSWAFYQLLPALPFGLILTVISLDGFAKQRQMRRNSHRRPEDERSLWGSFLVSHLMGPVVLVVVALALPFYQKMTHESLDSERAVIASYLKENTAADEPVVVIDNRADIYLLSKCRTATHYPVASLYQASDSRVRDFEDDFLGSQSKIVVVNNALTVSQSVTESLSKHYTKLSLDNLEHFTVYQLK</sequence>
<keyword evidence="2" id="KW-0812">Transmembrane</keyword>
<keyword evidence="2" id="KW-1133">Transmembrane helix</keyword>